<evidence type="ECO:0000313" key="2">
    <source>
        <dbReference type="EMBL" id="CAH2105020.1"/>
    </source>
</evidence>
<gene>
    <name evidence="2" type="ORF">EEDITHA_LOCUS19335</name>
</gene>
<name>A0AAU9V7B5_EUPED</name>
<sequence>MPDKYENMLFNNETSYRTDYRVCEIGPTIKTVYKEKPNCLRIRPPPLKDIHTLTEWKKSHIPIDLFLRPKEIVRTNPHHIQQSFEKPIDLDLELAKKTRPRLVMTPAISMDDISSPKKRKVLVNDVYSTTAHRAMREGIPPVSSESKVSAPLSDTPAPANPITFQKLQPPYVSPEWRMESASWDGRQLRAHCEPDKEFYLTRTPKCAACDVTAALEMQKKMKKK</sequence>
<dbReference type="AlphaFoldDB" id="A0AAU9V7B5"/>
<dbReference type="Proteomes" id="UP001153954">
    <property type="component" value="Unassembled WGS sequence"/>
</dbReference>
<keyword evidence="3" id="KW-1185">Reference proteome</keyword>
<dbReference type="EMBL" id="CAKOGL010000027">
    <property type="protein sequence ID" value="CAH2105020.1"/>
    <property type="molecule type" value="Genomic_DNA"/>
</dbReference>
<evidence type="ECO:0000256" key="1">
    <source>
        <dbReference type="SAM" id="MobiDB-lite"/>
    </source>
</evidence>
<protein>
    <submittedName>
        <fullName evidence="2">Uncharacterized protein</fullName>
    </submittedName>
</protein>
<proteinExistence type="predicted"/>
<evidence type="ECO:0000313" key="3">
    <source>
        <dbReference type="Proteomes" id="UP001153954"/>
    </source>
</evidence>
<reference evidence="2" key="1">
    <citation type="submission" date="2022-03" db="EMBL/GenBank/DDBJ databases">
        <authorList>
            <person name="Tunstrom K."/>
        </authorList>
    </citation>
    <scope>NUCLEOTIDE SEQUENCE</scope>
</reference>
<comment type="caution">
    <text evidence="2">The sequence shown here is derived from an EMBL/GenBank/DDBJ whole genome shotgun (WGS) entry which is preliminary data.</text>
</comment>
<accession>A0AAU9V7B5</accession>
<organism evidence="2 3">
    <name type="scientific">Euphydryas editha</name>
    <name type="common">Edith's checkerspot</name>
    <dbReference type="NCBI Taxonomy" id="104508"/>
    <lineage>
        <taxon>Eukaryota</taxon>
        <taxon>Metazoa</taxon>
        <taxon>Ecdysozoa</taxon>
        <taxon>Arthropoda</taxon>
        <taxon>Hexapoda</taxon>
        <taxon>Insecta</taxon>
        <taxon>Pterygota</taxon>
        <taxon>Neoptera</taxon>
        <taxon>Endopterygota</taxon>
        <taxon>Lepidoptera</taxon>
        <taxon>Glossata</taxon>
        <taxon>Ditrysia</taxon>
        <taxon>Papilionoidea</taxon>
        <taxon>Nymphalidae</taxon>
        <taxon>Nymphalinae</taxon>
        <taxon>Euphydryas</taxon>
    </lineage>
</organism>
<feature type="region of interest" description="Disordered" evidence="1">
    <location>
        <begin position="139"/>
        <end position="166"/>
    </location>
</feature>